<accession>A0A1H4HFX7</accession>
<name>A0A1H4HFX7_9SPHI</name>
<dbReference type="STRING" id="425514.SAMN05443550_11671"/>
<proteinExistence type="predicted"/>
<organism evidence="1 2">
    <name type="scientific">Pedobacter hartonius</name>
    <dbReference type="NCBI Taxonomy" id="425514"/>
    <lineage>
        <taxon>Bacteria</taxon>
        <taxon>Pseudomonadati</taxon>
        <taxon>Bacteroidota</taxon>
        <taxon>Sphingobacteriia</taxon>
        <taxon>Sphingobacteriales</taxon>
        <taxon>Sphingobacteriaceae</taxon>
        <taxon>Pedobacter</taxon>
    </lineage>
</organism>
<evidence type="ECO:0000313" key="2">
    <source>
        <dbReference type="Proteomes" id="UP000198850"/>
    </source>
</evidence>
<dbReference type="AlphaFoldDB" id="A0A1H4HFX7"/>
<sequence length="85" mass="9707">MIRKETIENYIRLNARSSTSLEDWLAKLSNADWEQPGDIKKTYGSADLLGKGSNKVIFDLGGNNYRMICIWQKAGTSVYLLDRYT</sequence>
<reference evidence="1 2" key="1">
    <citation type="submission" date="2016-10" db="EMBL/GenBank/DDBJ databases">
        <authorList>
            <person name="de Groot N.N."/>
        </authorList>
    </citation>
    <scope>NUCLEOTIDE SEQUENCE [LARGE SCALE GENOMIC DNA]</scope>
    <source>
        <strain evidence="1 2">DSM 19033</strain>
    </source>
</reference>
<dbReference type="Pfam" id="PF09907">
    <property type="entry name" value="HigB_toxin"/>
    <property type="match status" value="1"/>
</dbReference>
<evidence type="ECO:0000313" key="1">
    <source>
        <dbReference type="EMBL" id="SEB20300.1"/>
    </source>
</evidence>
<gene>
    <name evidence="1" type="ORF">SAMN05443550_11671</name>
</gene>
<dbReference type="Proteomes" id="UP000198850">
    <property type="component" value="Unassembled WGS sequence"/>
</dbReference>
<dbReference type="GO" id="GO:0110001">
    <property type="term" value="C:toxin-antitoxin complex"/>
    <property type="evidence" value="ECO:0007669"/>
    <property type="project" value="InterPro"/>
</dbReference>
<keyword evidence="2" id="KW-1185">Reference proteome</keyword>
<dbReference type="EMBL" id="FNRA01000016">
    <property type="protein sequence ID" value="SEB20300.1"/>
    <property type="molecule type" value="Genomic_DNA"/>
</dbReference>
<dbReference type="GO" id="GO:0003723">
    <property type="term" value="F:RNA binding"/>
    <property type="evidence" value="ECO:0007669"/>
    <property type="project" value="InterPro"/>
</dbReference>
<dbReference type="InterPro" id="IPR018669">
    <property type="entry name" value="Toxin_HigB"/>
</dbReference>
<protein>
    <submittedName>
        <fullName evidence="1">mRNA interferase HigB</fullName>
    </submittedName>
</protein>
<dbReference type="GO" id="GO:0004519">
    <property type="term" value="F:endonuclease activity"/>
    <property type="evidence" value="ECO:0007669"/>
    <property type="project" value="InterPro"/>
</dbReference>